<dbReference type="Pfam" id="PF00528">
    <property type="entry name" value="BPD_transp_1"/>
    <property type="match status" value="1"/>
</dbReference>
<keyword evidence="8 9" id="KW-0472">Membrane</keyword>
<feature type="transmembrane region" description="Helical" evidence="9">
    <location>
        <begin position="63"/>
        <end position="93"/>
    </location>
</feature>
<keyword evidence="5 9" id="KW-0812">Transmembrane</keyword>
<dbReference type="AlphaFoldDB" id="U4VJZ8"/>
<evidence type="ECO:0000256" key="1">
    <source>
        <dbReference type="ARBA" id="ARBA00004429"/>
    </source>
</evidence>
<gene>
    <name evidence="11" type="ORF">Q644_12945</name>
</gene>
<dbReference type="InterPro" id="IPR035906">
    <property type="entry name" value="MetI-like_sf"/>
</dbReference>
<dbReference type="EMBL" id="ASXJ01000038">
    <property type="protein sequence ID" value="ERM03146.1"/>
    <property type="molecule type" value="Genomic_DNA"/>
</dbReference>
<protein>
    <submittedName>
        <fullName evidence="11">Amino acid ABC transporter permease</fullName>
    </submittedName>
</protein>
<dbReference type="SUPFAM" id="SSF161098">
    <property type="entry name" value="MetI-like"/>
    <property type="match status" value="1"/>
</dbReference>
<dbReference type="InterPro" id="IPR043429">
    <property type="entry name" value="ArtM/GltK/GlnP/TcyL/YhdX-like"/>
</dbReference>
<organism evidence="11 12">
    <name type="scientific">Brucella intermedia 229E</name>
    <dbReference type="NCBI Taxonomy" id="1337887"/>
    <lineage>
        <taxon>Bacteria</taxon>
        <taxon>Pseudomonadati</taxon>
        <taxon>Pseudomonadota</taxon>
        <taxon>Alphaproteobacteria</taxon>
        <taxon>Hyphomicrobiales</taxon>
        <taxon>Brucellaceae</taxon>
        <taxon>Brucella/Ochrobactrum group</taxon>
        <taxon>Brucella</taxon>
    </lineage>
</organism>
<evidence type="ECO:0000256" key="6">
    <source>
        <dbReference type="ARBA" id="ARBA00022970"/>
    </source>
</evidence>
<proteinExistence type="inferred from homology"/>
<dbReference type="GO" id="GO:0006865">
    <property type="term" value="P:amino acid transport"/>
    <property type="evidence" value="ECO:0007669"/>
    <property type="project" value="UniProtKB-KW"/>
</dbReference>
<dbReference type="Gene3D" id="1.10.3720.10">
    <property type="entry name" value="MetI-like"/>
    <property type="match status" value="1"/>
</dbReference>
<feature type="domain" description="ABC transmembrane type-1" evidence="10">
    <location>
        <begin position="13"/>
        <end position="203"/>
    </location>
</feature>
<dbReference type="PANTHER" id="PTHR30614">
    <property type="entry name" value="MEMBRANE COMPONENT OF AMINO ACID ABC TRANSPORTER"/>
    <property type="match status" value="1"/>
</dbReference>
<dbReference type="CDD" id="cd06261">
    <property type="entry name" value="TM_PBP2"/>
    <property type="match status" value="1"/>
</dbReference>
<comment type="caution">
    <text evidence="11">The sequence shown here is derived from an EMBL/GenBank/DDBJ whole genome shotgun (WGS) entry which is preliminary data.</text>
</comment>
<evidence type="ECO:0000256" key="3">
    <source>
        <dbReference type="ARBA" id="ARBA00022448"/>
    </source>
</evidence>
<evidence type="ECO:0000256" key="5">
    <source>
        <dbReference type="ARBA" id="ARBA00022692"/>
    </source>
</evidence>
<keyword evidence="3 9" id="KW-0813">Transport</keyword>
<dbReference type="PATRIC" id="fig|1337887.3.peg.801"/>
<evidence type="ECO:0000256" key="2">
    <source>
        <dbReference type="ARBA" id="ARBA00010072"/>
    </source>
</evidence>
<name>U4VJZ8_9HYPH</name>
<dbReference type="PANTHER" id="PTHR30614:SF0">
    <property type="entry name" value="L-CYSTINE TRANSPORT SYSTEM PERMEASE PROTEIN TCYL"/>
    <property type="match status" value="1"/>
</dbReference>
<comment type="subcellular location">
    <subcellularLocation>
        <location evidence="1">Cell inner membrane</location>
        <topology evidence="1">Multi-pass membrane protein</topology>
    </subcellularLocation>
    <subcellularLocation>
        <location evidence="9">Cell membrane</location>
        <topology evidence="9">Multi-pass membrane protein</topology>
    </subcellularLocation>
</comment>
<comment type="similarity">
    <text evidence="2">Belongs to the binding-protein-dependent transport system permease family. HisMQ subfamily.</text>
</comment>
<keyword evidence="6" id="KW-0029">Amino-acid transport</keyword>
<dbReference type="GO" id="GO:0022857">
    <property type="term" value="F:transmembrane transporter activity"/>
    <property type="evidence" value="ECO:0007669"/>
    <property type="project" value="InterPro"/>
</dbReference>
<dbReference type="NCBIfam" id="TIGR01726">
    <property type="entry name" value="HEQRo_perm_3TM"/>
    <property type="match status" value="1"/>
</dbReference>
<reference evidence="11 12" key="1">
    <citation type="journal article" date="2014" name="FEMS Microbiol. Lett.">
        <title>Genome sequencing analysis reveals virulence-related gene content of Ochrobactrum intermedium strain 229E, a urease-positive strain isolated from the human gastric niche.</title>
        <authorList>
            <person name="Kulkarni G.J."/>
            <person name="Shetty S."/>
            <person name="Dharne M.S."/>
            <person name="Shouche Y.S."/>
        </authorList>
    </citation>
    <scope>NUCLEOTIDE SEQUENCE [LARGE SCALE GENOMIC DNA]</scope>
    <source>
        <strain evidence="11 12">229E</strain>
    </source>
</reference>
<feature type="transmembrane region" description="Helical" evidence="9">
    <location>
        <begin position="6"/>
        <end position="32"/>
    </location>
</feature>
<dbReference type="PROSITE" id="PS50928">
    <property type="entry name" value="ABC_TM1"/>
    <property type="match status" value="1"/>
</dbReference>
<dbReference type="InterPro" id="IPR000515">
    <property type="entry name" value="MetI-like"/>
</dbReference>
<sequence>MTADNVLLILSGLPWTIALTLGSFGIGCILGVPLLAARSARFALIRWLAALLIQIVRAPPPPILWLFIIFFGIGMGIMPINPFVAALIGLGLIASANMAEIYRGGALASLHHGQWEAATALNFGTRYTLIDVVAPQAFRVALPSAASYLIGLMKETAVASTIGVADLAFRGNQVSQLTFKGIEVFALVGLFYIFLSLPVAWLSRSADSYLRAKVAR</sequence>
<evidence type="ECO:0000259" key="10">
    <source>
        <dbReference type="PROSITE" id="PS50928"/>
    </source>
</evidence>
<dbReference type="GO" id="GO:0043190">
    <property type="term" value="C:ATP-binding cassette (ABC) transporter complex"/>
    <property type="evidence" value="ECO:0007669"/>
    <property type="project" value="InterPro"/>
</dbReference>
<feature type="transmembrane region" description="Helical" evidence="9">
    <location>
        <begin position="184"/>
        <end position="203"/>
    </location>
</feature>
<evidence type="ECO:0000256" key="4">
    <source>
        <dbReference type="ARBA" id="ARBA00022475"/>
    </source>
</evidence>
<accession>U4VJZ8</accession>
<keyword evidence="7 9" id="KW-1133">Transmembrane helix</keyword>
<evidence type="ECO:0000256" key="7">
    <source>
        <dbReference type="ARBA" id="ARBA00022989"/>
    </source>
</evidence>
<dbReference type="Proteomes" id="UP000016842">
    <property type="component" value="Unassembled WGS sequence"/>
</dbReference>
<evidence type="ECO:0000313" key="11">
    <source>
        <dbReference type="EMBL" id="ERM03146.1"/>
    </source>
</evidence>
<feature type="transmembrane region" description="Helical" evidence="9">
    <location>
        <begin position="39"/>
        <end position="57"/>
    </location>
</feature>
<evidence type="ECO:0000256" key="9">
    <source>
        <dbReference type="RuleBase" id="RU363032"/>
    </source>
</evidence>
<dbReference type="InterPro" id="IPR010065">
    <property type="entry name" value="AA_ABC_transptr_permease_3TM"/>
</dbReference>
<evidence type="ECO:0000313" key="12">
    <source>
        <dbReference type="Proteomes" id="UP000016842"/>
    </source>
</evidence>
<keyword evidence="4" id="KW-1003">Cell membrane</keyword>
<evidence type="ECO:0000256" key="8">
    <source>
        <dbReference type="ARBA" id="ARBA00023136"/>
    </source>
</evidence>